<dbReference type="AlphaFoldDB" id="A0A1Y3YM88"/>
<organism evidence="1 2">
    <name type="scientific">Bacteroides clarus</name>
    <dbReference type="NCBI Taxonomy" id="626929"/>
    <lineage>
        <taxon>Bacteria</taxon>
        <taxon>Pseudomonadati</taxon>
        <taxon>Bacteroidota</taxon>
        <taxon>Bacteroidia</taxon>
        <taxon>Bacteroidales</taxon>
        <taxon>Bacteroidaceae</taxon>
        <taxon>Bacteroides</taxon>
    </lineage>
</organism>
<comment type="caution">
    <text evidence="1">The sequence shown here is derived from an EMBL/GenBank/DDBJ whole genome shotgun (WGS) entry which is preliminary data.</text>
</comment>
<reference evidence="2" key="1">
    <citation type="submission" date="2017-04" db="EMBL/GenBank/DDBJ databases">
        <title>Function of individual gut microbiota members based on whole genome sequencing of pure cultures obtained from chicken caecum.</title>
        <authorList>
            <person name="Medvecky M."/>
            <person name="Cejkova D."/>
            <person name="Polansky O."/>
            <person name="Karasova D."/>
            <person name="Kubasova T."/>
            <person name="Cizek A."/>
            <person name="Rychlik I."/>
        </authorList>
    </citation>
    <scope>NUCLEOTIDE SEQUENCE [LARGE SCALE GENOMIC DNA]</scope>
    <source>
        <strain evidence="2">An43</strain>
    </source>
</reference>
<proteinExistence type="predicted"/>
<gene>
    <name evidence="1" type="ORF">B5F97_16465</name>
</gene>
<sequence length="238" mass="27246">MFRFDFRDKSLIPPILGTDNADYLERLCPVLEREKIHPSGVVRLRDAAFCEERGIVQLSASAAHTVLTENEDYIRLEHRFGMDGNVIRNGLAAFPTCTAVEYGQKVLLLGKSNKGDKVLEEFLNDLTGHFFDGKRKPGELRFHEVAPLDAKYRMEIGDGKTASRDMLRYGICTKRCDMAPTLRNFNRLRNLQLMREPLTKEQERIVSLLVTRPDNVRFPDVEMKTGIPFKKKGQSMNI</sequence>
<dbReference type="EMBL" id="NFII01000022">
    <property type="protein sequence ID" value="OUN98934.1"/>
    <property type="molecule type" value="Genomic_DNA"/>
</dbReference>
<accession>A0A1Y3YM88</accession>
<dbReference type="RefSeq" id="WP_087426928.1">
    <property type="nucleotide sequence ID" value="NZ_NFII01000022.1"/>
</dbReference>
<name>A0A1Y3YM88_9BACE</name>
<evidence type="ECO:0000313" key="2">
    <source>
        <dbReference type="Proteomes" id="UP000195386"/>
    </source>
</evidence>
<protein>
    <submittedName>
        <fullName evidence="1">Uncharacterized protein</fullName>
    </submittedName>
</protein>
<evidence type="ECO:0000313" key="1">
    <source>
        <dbReference type="EMBL" id="OUN98934.1"/>
    </source>
</evidence>
<dbReference type="Proteomes" id="UP000195386">
    <property type="component" value="Unassembled WGS sequence"/>
</dbReference>